<dbReference type="Gene3D" id="3.40.50.1820">
    <property type="entry name" value="alpha/beta hydrolase"/>
    <property type="match status" value="1"/>
</dbReference>
<accession>A0A4Q2A6N7</accession>
<protein>
    <recommendedName>
        <fullName evidence="3">Poly(3-hydroxybutyrate) depolymerase</fullName>
    </recommendedName>
</protein>
<organism evidence="1 2">
    <name type="scientific">Burkholderia stabilis</name>
    <dbReference type="NCBI Taxonomy" id="95485"/>
    <lineage>
        <taxon>Bacteria</taxon>
        <taxon>Pseudomonadati</taxon>
        <taxon>Pseudomonadota</taxon>
        <taxon>Betaproteobacteria</taxon>
        <taxon>Burkholderiales</taxon>
        <taxon>Burkholderiaceae</taxon>
        <taxon>Burkholderia</taxon>
        <taxon>Burkholderia cepacia complex</taxon>
    </lineage>
</organism>
<dbReference type="EMBL" id="QWEX01000003">
    <property type="protein sequence ID" value="RXV65036.1"/>
    <property type="molecule type" value="Genomic_DNA"/>
</dbReference>
<evidence type="ECO:0000313" key="2">
    <source>
        <dbReference type="Proteomes" id="UP000289650"/>
    </source>
</evidence>
<evidence type="ECO:0000313" key="1">
    <source>
        <dbReference type="EMBL" id="RXV65036.1"/>
    </source>
</evidence>
<dbReference type="SUPFAM" id="SSF53474">
    <property type="entry name" value="alpha/beta-Hydrolases"/>
    <property type="match status" value="1"/>
</dbReference>
<reference evidence="1 2" key="1">
    <citation type="submission" date="2018-08" db="EMBL/GenBank/DDBJ databases">
        <title>Mountain-cultivated ginseng endophyte, Burkholderia stabilis and its activity against ginseng root rot disease.</title>
        <authorList>
            <person name="Tapan Kumar M."/>
            <person name="Bae H."/>
            <person name="Shanmugam G."/>
            <person name="Jeon J."/>
        </authorList>
    </citation>
    <scope>NUCLEOTIDE SEQUENCE [LARGE SCALE GENOMIC DNA]</scope>
    <source>
        <strain evidence="1 2">EB159</strain>
    </source>
</reference>
<comment type="caution">
    <text evidence="1">The sequence shown here is derived from an EMBL/GenBank/DDBJ whole genome shotgun (WGS) entry which is preliminary data.</text>
</comment>
<dbReference type="InterPro" id="IPR029058">
    <property type="entry name" value="AB_hydrolase_fold"/>
</dbReference>
<dbReference type="Proteomes" id="UP000289650">
    <property type="component" value="Unassembled WGS sequence"/>
</dbReference>
<name>A0A4Q2A6N7_9BURK</name>
<evidence type="ECO:0008006" key="3">
    <source>
        <dbReference type="Google" id="ProtNLM"/>
    </source>
</evidence>
<dbReference type="AlphaFoldDB" id="A0A4Q2A6N7"/>
<gene>
    <name evidence="1" type="ORF">D1006_33215</name>
</gene>
<sequence length="354" mass="38168">MSWYDNVSAGQNSGLLSDEDGNDRPFYVSFSKHYDAQATHKLVVIFPGTGTSGQEMQDWLGNGWRWDPNANAIDQRTGIEYYMDNTVFVYPDPLIRTFPGYFEDAPLNRNVLKTRGWLLGANGTQDRPVDGGNVEAAGSADLDFVKVLIPGLQAKYGVVDKNVFIAGHSWGGDMASVVACYLGKDIGGAAPIAANKPYWFYDETTVTGANLSGTPNACSTGNTPVWVWFGNDDEHFAGVEEQEAGSAANAVGYYGRMQYATWKSIRYGDLTASANSNCTDVPLTINSVNPYDTSSGTAQAQTSIVASGCAGNSTVRLTSYDTDYSGSGDIPGHYPPDYFGREVAAWFNSLAVNN</sequence>
<proteinExistence type="predicted"/>